<evidence type="ECO:0000256" key="6">
    <source>
        <dbReference type="ARBA" id="ARBA00023136"/>
    </source>
</evidence>
<keyword evidence="6 7" id="KW-0472">Membrane</keyword>
<keyword evidence="2 7" id="KW-0813">Transport</keyword>
<sequence>MKHRFLRLLPVVPSILLLALFFLAPVAWSFGASFTDAALTGKAALHPQWVGVDNYARMLGDAVFPLSAWLTVVFVGASAILGQNLLGLAIAVLMGKAGGTMNSFVGTAVVAAWVLPEIVAAFAAYAYFSQDGTLNQVLGMFGVHGANWLYALPMATIILANIWRGTAFSMLVYRAALSEVPRDVSEAALMDGARGWQRLAYITLPIIRGSIATNLMLITLQTLAVFTLIWVMTAGGPSNASTTLPVLAYQEAFKLGDIGYGTAIASVLILIGLVFGAAYVRLLRGEKQ</sequence>
<dbReference type="CDD" id="cd06261">
    <property type="entry name" value="TM_PBP2"/>
    <property type="match status" value="1"/>
</dbReference>
<keyword evidence="4 7" id="KW-0812">Transmembrane</keyword>
<feature type="transmembrane region" description="Helical" evidence="7">
    <location>
        <begin position="68"/>
        <end position="92"/>
    </location>
</feature>
<feature type="transmembrane region" description="Helical" evidence="7">
    <location>
        <begin position="104"/>
        <end position="128"/>
    </location>
</feature>
<dbReference type="Gene3D" id="1.10.3720.10">
    <property type="entry name" value="MetI-like"/>
    <property type="match status" value="1"/>
</dbReference>
<evidence type="ECO:0000256" key="5">
    <source>
        <dbReference type="ARBA" id="ARBA00022989"/>
    </source>
</evidence>
<comment type="subcellular location">
    <subcellularLocation>
        <location evidence="1 7">Cell membrane</location>
        <topology evidence="1 7">Multi-pass membrane protein</topology>
    </subcellularLocation>
</comment>
<evidence type="ECO:0000259" key="8">
    <source>
        <dbReference type="PROSITE" id="PS50928"/>
    </source>
</evidence>
<keyword evidence="10" id="KW-1185">Reference proteome</keyword>
<name>A0A4R5KY68_9MICC</name>
<dbReference type="AlphaFoldDB" id="A0A4R5KY68"/>
<dbReference type="InterPro" id="IPR035906">
    <property type="entry name" value="MetI-like_sf"/>
</dbReference>
<evidence type="ECO:0000313" key="10">
    <source>
        <dbReference type="Proteomes" id="UP000295511"/>
    </source>
</evidence>
<evidence type="ECO:0000313" key="9">
    <source>
        <dbReference type="EMBL" id="TDG00058.1"/>
    </source>
</evidence>
<comment type="similarity">
    <text evidence="7">Belongs to the binding-protein-dependent transport system permease family.</text>
</comment>
<comment type="caution">
    <text evidence="9">The sequence shown here is derived from an EMBL/GenBank/DDBJ whole genome shotgun (WGS) entry which is preliminary data.</text>
</comment>
<evidence type="ECO:0000256" key="3">
    <source>
        <dbReference type="ARBA" id="ARBA00022475"/>
    </source>
</evidence>
<dbReference type="InterPro" id="IPR000515">
    <property type="entry name" value="MetI-like"/>
</dbReference>
<reference evidence="9 10" key="1">
    <citation type="submission" date="2019-03" db="EMBL/GenBank/DDBJ databases">
        <title>Whole genome sequence of Arthrobacter sp JH1-1.</title>
        <authorList>
            <person name="Trinh H.N."/>
        </authorList>
    </citation>
    <scope>NUCLEOTIDE SEQUENCE [LARGE SCALE GENOMIC DNA]</scope>
    <source>
        <strain evidence="9 10">JH1-1</strain>
    </source>
</reference>
<dbReference type="GO" id="GO:0055085">
    <property type="term" value="P:transmembrane transport"/>
    <property type="evidence" value="ECO:0007669"/>
    <property type="project" value="InterPro"/>
</dbReference>
<dbReference type="PANTHER" id="PTHR43005:SF1">
    <property type="entry name" value="SPERMIDINE_PUTRESCINE TRANSPORT SYSTEM PERMEASE PROTEIN"/>
    <property type="match status" value="1"/>
</dbReference>
<dbReference type="Proteomes" id="UP000295511">
    <property type="component" value="Unassembled WGS sequence"/>
</dbReference>
<keyword evidence="5 7" id="KW-1133">Transmembrane helix</keyword>
<organism evidence="9 10">
    <name type="scientific">Arthrobacter terricola</name>
    <dbReference type="NCBI Taxonomy" id="2547396"/>
    <lineage>
        <taxon>Bacteria</taxon>
        <taxon>Bacillati</taxon>
        <taxon>Actinomycetota</taxon>
        <taxon>Actinomycetes</taxon>
        <taxon>Micrococcales</taxon>
        <taxon>Micrococcaceae</taxon>
        <taxon>Arthrobacter</taxon>
    </lineage>
</organism>
<dbReference type="SUPFAM" id="SSF161098">
    <property type="entry name" value="MetI-like"/>
    <property type="match status" value="1"/>
</dbReference>
<feature type="transmembrane region" description="Helical" evidence="7">
    <location>
        <begin position="258"/>
        <end position="280"/>
    </location>
</feature>
<dbReference type="PROSITE" id="PS50928">
    <property type="entry name" value="ABC_TM1"/>
    <property type="match status" value="1"/>
</dbReference>
<accession>A0A4R5KY68</accession>
<dbReference type="PANTHER" id="PTHR43005">
    <property type="entry name" value="BLR7065 PROTEIN"/>
    <property type="match status" value="1"/>
</dbReference>
<dbReference type="EMBL" id="SMRU01000004">
    <property type="protein sequence ID" value="TDG00058.1"/>
    <property type="molecule type" value="Genomic_DNA"/>
</dbReference>
<feature type="domain" description="ABC transmembrane type-1" evidence="8">
    <location>
        <begin position="69"/>
        <end position="279"/>
    </location>
</feature>
<evidence type="ECO:0000256" key="2">
    <source>
        <dbReference type="ARBA" id="ARBA00022448"/>
    </source>
</evidence>
<evidence type="ECO:0000256" key="4">
    <source>
        <dbReference type="ARBA" id="ARBA00022692"/>
    </source>
</evidence>
<feature type="transmembrane region" description="Helical" evidence="7">
    <location>
        <begin position="215"/>
        <end position="238"/>
    </location>
</feature>
<proteinExistence type="inferred from homology"/>
<gene>
    <name evidence="9" type="ORF">E1809_04605</name>
</gene>
<evidence type="ECO:0000256" key="7">
    <source>
        <dbReference type="RuleBase" id="RU363032"/>
    </source>
</evidence>
<feature type="transmembrane region" description="Helical" evidence="7">
    <location>
        <begin position="148"/>
        <end position="173"/>
    </location>
</feature>
<dbReference type="GO" id="GO:0005886">
    <property type="term" value="C:plasma membrane"/>
    <property type="evidence" value="ECO:0007669"/>
    <property type="project" value="UniProtKB-SubCell"/>
</dbReference>
<dbReference type="Pfam" id="PF00528">
    <property type="entry name" value="BPD_transp_1"/>
    <property type="match status" value="1"/>
</dbReference>
<evidence type="ECO:0000256" key="1">
    <source>
        <dbReference type="ARBA" id="ARBA00004651"/>
    </source>
</evidence>
<dbReference type="OrthoDB" id="9804439at2"/>
<keyword evidence="3" id="KW-1003">Cell membrane</keyword>
<protein>
    <submittedName>
        <fullName evidence="9">Sugar ABC transporter permease</fullName>
    </submittedName>
</protein>